<evidence type="ECO:0000313" key="3">
    <source>
        <dbReference type="Proteomes" id="UP001499863"/>
    </source>
</evidence>
<evidence type="ECO:0000313" key="2">
    <source>
        <dbReference type="EMBL" id="GAA1410330.1"/>
    </source>
</evidence>
<sequence>MTSHLWQKSTYSGANDTCVEIRSSDGAIELRESDDGTVILRITPAALAGLLRTIKAGELDHQHA</sequence>
<organism evidence="2 3">
    <name type="scientific">Kitasatospora putterlickiae</name>
    <dbReference type="NCBI Taxonomy" id="221725"/>
    <lineage>
        <taxon>Bacteria</taxon>
        <taxon>Bacillati</taxon>
        <taxon>Actinomycetota</taxon>
        <taxon>Actinomycetes</taxon>
        <taxon>Kitasatosporales</taxon>
        <taxon>Streptomycetaceae</taxon>
        <taxon>Kitasatospora</taxon>
    </lineage>
</organism>
<comment type="caution">
    <text evidence="2">The sequence shown here is derived from an EMBL/GenBank/DDBJ whole genome shotgun (WGS) entry which is preliminary data.</text>
</comment>
<dbReference type="InterPro" id="IPR007278">
    <property type="entry name" value="DUF397"/>
</dbReference>
<keyword evidence="3" id="KW-1185">Reference proteome</keyword>
<name>A0ABN1YFM3_9ACTN</name>
<reference evidence="2 3" key="1">
    <citation type="journal article" date="2019" name="Int. J. Syst. Evol. Microbiol.">
        <title>The Global Catalogue of Microorganisms (GCM) 10K type strain sequencing project: providing services to taxonomists for standard genome sequencing and annotation.</title>
        <authorList>
            <consortium name="The Broad Institute Genomics Platform"/>
            <consortium name="The Broad Institute Genome Sequencing Center for Infectious Disease"/>
            <person name="Wu L."/>
            <person name="Ma J."/>
        </authorList>
    </citation>
    <scope>NUCLEOTIDE SEQUENCE [LARGE SCALE GENOMIC DNA]</scope>
    <source>
        <strain evidence="2 3">JCM 12393</strain>
    </source>
</reference>
<accession>A0ABN1YFM3</accession>
<dbReference type="EMBL" id="BAAAKJ010000385">
    <property type="protein sequence ID" value="GAA1410330.1"/>
    <property type="molecule type" value="Genomic_DNA"/>
</dbReference>
<gene>
    <name evidence="2" type="ORF">GCM10009639_61260</name>
</gene>
<feature type="domain" description="DUF397" evidence="1">
    <location>
        <begin position="6"/>
        <end position="55"/>
    </location>
</feature>
<dbReference type="Proteomes" id="UP001499863">
    <property type="component" value="Unassembled WGS sequence"/>
</dbReference>
<proteinExistence type="predicted"/>
<protein>
    <recommendedName>
        <fullName evidence="1">DUF397 domain-containing protein</fullName>
    </recommendedName>
</protein>
<dbReference type="RefSeq" id="WP_344343475.1">
    <property type="nucleotide sequence ID" value="NZ_BAAAKJ010000385.1"/>
</dbReference>
<dbReference type="Pfam" id="PF04149">
    <property type="entry name" value="DUF397"/>
    <property type="match status" value="1"/>
</dbReference>
<evidence type="ECO:0000259" key="1">
    <source>
        <dbReference type="Pfam" id="PF04149"/>
    </source>
</evidence>